<accession>A0ABP0RHH4</accession>
<organism evidence="1 2">
    <name type="scientific">Durusdinium trenchii</name>
    <dbReference type="NCBI Taxonomy" id="1381693"/>
    <lineage>
        <taxon>Eukaryota</taxon>
        <taxon>Sar</taxon>
        <taxon>Alveolata</taxon>
        <taxon>Dinophyceae</taxon>
        <taxon>Suessiales</taxon>
        <taxon>Symbiodiniaceae</taxon>
        <taxon>Durusdinium</taxon>
    </lineage>
</organism>
<evidence type="ECO:0000313" key="1">
    <source>
        <dbReference type="EMBL" id="CAK9099173.1"/>
    </source>
</evidence>
<evidence type="ECO:0000313" key="2">
    <source>
        <dbReference type="Proteomes" id="UP001642484"/>
    </source>
</evidence>
<name>A0ABP0RHH4_9DINO</name>
<protein>
    <submittedName>
        <fullName evidence="1">Uncharacterized protein</fullName>
    </submittedName>
</protein>
<sequence>MLRGRPSMMDDCVAEGSPTNAKKEFQAAVQAATEDQAEKLRKLYSESWRRSDVQMGLKQPRPPIISNANAALQALEEDLRATYAQSAGSGVHTGMDGWKRSFWGMFMELAICAGCVRCK</sequence>
<keyword evidence="2" id="KW-1185">Reference proteome</keyword>
<dbReference type="Proteomes" id="UP001642484">
    <property type="component" value="Unassembled WGS sequence"/>
</dbReference>
<gene>
    <name evidence="1" type="ORF">CCMP2556_LOCUS46938</name>
</gene>
<reference evidence="1 2" key="1">
    <citation type="submission" date="2024-02" db="EMBL/GenBank/DDBJ databases">
        <authorList>
            <person name="Chen Y."/>
            <person name="Shah S."/>
            <person name="Dougan E. K."/>
            <person name="Thang M."/>
            <person name="Chan C."/>
        </authorList>
    </citation>
    <scope>NUCLEOTIDE SEQUENCE [LARGE SCALE GENOMIC DNA]</scope>
</reference>
<comment type="caution">
    <text evidence="1">The sequence shown here is derived from an EMBL/GenBank/DDBJ whole genome shotgun (WGS) entry which is preliminary data.</text>
</comment>
<dbReference type="EMBL" id="CAXAMN010025918">
    <property type="protein sequence ID" value="CAK9099173.1"/>
    <property type="molecule type" value="Genomic_DNA"/>
</dbReference>
<proteinExistence type="predicted"/>